<sequence>MNETDLDAVFNFNIGSMETLNDKKLFREIKKMDSKLSEINLPTLFFGSHDMPRHYSRFSNLGNEEKIARLTSTFLLTAKGIPFLYFGEEIGMQDFIAKNIEEIKDVQGSTAYHIAKESGYNDKEALKRANKQNRDKSRTPMQWKNEKYFGFSKNEPWINCGDTSNDSIADLQIRDDRSLWHHYQYLIQLRKNELTLQVGNYQMLNSENSIISYERKFEQSSFMIILNFADDDAEYNTRDLVEKEIEHVYSSQRFEMEEGSVLNSFRLLPYEAIVIKMNKGGPLA</sequence>
<protein>
    <submittedName>
        <fullName evidence="2">Trehalose-6-phosphate hydrolase</fullName>
    </submittedName>
</protein>
<proteinExistence type="predicted"/>
<dbReference type="InterPro" id="IPR006047">
    <property type="entry name" value="GH13_cat_dom"/>
</dbReference>
<dbReference type="InterPro" id="IPR017853">
    <property type="entry name" value="GH"/>
</dbReference>
<name>W4VL02_9BACI</name>
<dbReference type="InterPro" id="IPR013780">
    <property type="entry name" value="Glyco_hydro_b"/>
</dbReference>
<dbReference type="AlphaFoldDB" id="W4VL02"/>
<dbReference type="eggNOG" id="COG0366">
    <property type="taxonomic scope" value="Bacteria"/>
</dbReference>
<evidence type="ECO:0000313" key="2">
    <source>
        <dbReference type="EMBL" id="GAE93897.1"/>
    </source>
</evidence>
<keyword evidence="3" id="KW-1185">Reference proteome</keyword>
<dbReference type="Gene3D" id="3.20.20.80">
    <property type="entry name" value="Glycosidases"/>
    <property type="match status" value="1"/>
</dbReference>
<accession>W4VL02</accession>
<dbReference type="PANTHER" id="PTHR10357:SF179">
    <property type="entry name" value="NEUTRAL AND BASIC AMINO ACID TRANSPORT PROTEIN RBAT"/>
    <property type="match status" value="1"/>
</dbReference>
<dbReference type="Pfam" id="PF00128">
    <property type="entry name" value="Alpha-amylase"/>
    <property type="match status" value="1"/>
</dbReference>
<dbReference type="SUPFAM" id="SSF51011">
    <property type="entry name" value="Glycosyl hydrolase domain"/>
    <property type="match status" value="1"/>
</dbReference>
<gene>
    <name evidence="2" type="ORF">JCM21714_3012</name>
</gene>
<dbReference type="Proteomes" id="UP000019102">
    <property type="component" value="Unassembled WGS sequence"/>
</dbReference>
<dbReference type="Gene3D" id="2.60.40.1180">
    <property type="entry name" value="Golgi alpha-mannosidase II"/>
    <property type="match status" value="1"/>
</dbReference>
<keyword evidence="2" id="KW-0378">Hydrolase</keyword>
<reference evidence="2 3" key="1">
    <citation type="journal article" date="2014" name="Genome Announc.">
        <title>Draft Genome Sequence of the Boron-Tolerant and Moderately Halotolerant Bacterium Gracilibacillus boraciitolerans JCM 21714T.</title>
        <authorList>
            <person name="Ahmed I."/>
            <person name="Oshima K."/>
            <person name="Suda W."/>
            <person name="Kitamura K."/>
            <person name="Iida T."/>
            <person name="Ohmori Y."/>
            <person name="Fujiwara T."/>
            <person name="Hattori M."/>
            <person name="Ohkuma M."/>
        </authorList>
    </citation>
    <scope>NUCLEOTIDE SEQUENCE [LARGE SCALE GENOMIC DNA]</scope>
    <source>
        <strain evidence="2 3">JCM 21714</strain>
    </source>
</reference>
<evidence type="ECO:0000259" key="1">
    <source>
        <dbReference type="Pfam" id="PF00128"/>
    </source>
</evidence>
<dbReference type="PANTHER" id="PTHR10357">
    <property type="entry name" value="ALPHA-AMYLASE FAMILY MEMBER"/>
    <property type="match status" value="1"/>
</dbReference>
<dbReference type="EMBL" id="BAVS01000017">
    <property type="protein sequence ID" value="GAE93897.1"/>
    <property type="molecule type" value="Genomic_DNA"/>
</dbReference>
<dbReference type="GO" id="GO:0004556">
    <property type="term" value="F:alpha-amylase activity"/>
    <property type="evidence" value="ECO:0007669"/>
    <property type="project" value="TreeGrafter"/>
</dbReference>
<dbReference type="STRING" id="1298598.JCM21714_3012"/>
<dbReference type="SUPFAM" id="SSF51445">
    <property type="entry name" value="(Trans)glycosidases"/>
    <property type="match status" value="1"/>
</dbReference>
<feature type="domain" description="Glycosyl hydrolase family 13 catalytic" evidence="1">
    <location>
        <begin position="17"/>
        <end position="197"/>
    </location>
</feature>
<evidence type="ECO:0000313" key="3">
    <source>
        <dbReference type="Proteomes" id="UP000019102"/>
    </source>
</evidence>
<comment type="caution">
    <text evidence="2">The sequence shown here is derived from an EMBL/GenBank/DDBJ whole genome shotgun (WGS) entry which is preliminary data.</text>
</comment>
<organism evidence="2 3">
    <name type="scientific">Gracilibacillus boraciitolerans JCM 21714</name>
    <dbReference type="NCBI Taxonomy" id="1298598"/>
    <lineage>
        <taxon>Bacteria</taxon>
        <taxon>Bacillati</taxon>
        <taxon>Bacillota</taxon>
        <taxon>Bacilli</taxon>
        <taxon>Bacillales</taxon>
        <taxon>Bacillaceae</taxon>
        <taxon>Gracilibacillus</taxon>
    </lineage>
</organism>
<dbReference type="GO" id="GO:0009313">
    <property type="term" value="P:oligosaccharide catabolic process"/>
    <property type="evidence" value="ECO:0007669"/>
    <property type="project" value="TreeGrafter"/>
</dbReference>